<dbReference type="AlphaFoldDB" id="A0A1H2QVK7"/>
<evidence type="ECO:0000256" key="2">
    <source>
        <dbReference type="SAM" id="Coils"/>
    </source>
</evidence>
<sequence>MKKMMALVSVGSMGFMLAACGTGDSGGQGEQTSGQEGSSTTIDPNRVRTVIGSSSTGGDTYQTADAATRNLEEVLDTNMQVDAVGADRAFSEMSGAQDDGSTIMYFHDMAYLGVEYGSFSEDYELENWTIGPMVATNPGNAFLTSADAPYDTMAESIEWLEDNPDETVSVALEEGGVSEIVFDGYYLWAEEEYGSEITDRIEVYVTGSQEDKNQALWDGNADIIHGSIGANNEYTEDGVEDDIKMKFLGVTTEERVDGFDIPTFAEQGITVDGEEFVFEKEFFFLLPKDIDESYTTALDNAMAELAEDEEFAEALNKNTYTVNHMPSDEAEEHLMEKRENMQSIIEQAPDLNDLAK</sequence>
<dbReference type="Gene3D" id="3.40.190.10">
    <property type="entry name" value="Periplasmic binding protein-like II"/>
    <property type="match status" value="1"/>
</dbReference>
<gene>
    <name evidence="5" type="ORF">SAMN05421781_0467</name>
</gene>
<evidence type="ECO:0000256" key="1">
    <source>
        <dbReference type="ARBA" id="ARBA00006987"/>
    </source>
</evidence>
<feature type="region of interest" description="Disordered" evidence="3">
    <location>
        <begin position="23"/>
        <end position="46"/>
    </location>
</feature>
<comment type="similarity">
    <text evidence="1">Belongs to the UPF0065 (bug) family.</text>
</comment>
<evidence type="ECO:0000256" key="4">
    <source>
        <dbReference type="SAM" id="SignalP"/>
    </source>
</evidence>
<organism evidence="5 6">
    <name type="scientific">Marinococcus luteus</name>
    <dbReference type="NCBI Taxonomy" id="1122204"/>
    <lineage>
        <taxon>Bacteria</taxon>
        <taxon>Bacillati</taxon>
        <taxon>Bacillota</taxon>
        <taxon>Bacilli</taxon>
        <taxon>Bacillales</taxon>
        <taxon>Bacillaceae</taxon>
        <taxon>Marinococcus</taxon>
    </lineage>
</organism>
<feature type="signal peptide" evidence="4">
    <location>
        <begin position="1"/>
        <end position="18"/>
    </location>
</feature>
<reference evidence="6" key="1">
    <citation type="submission" date="2016-10" db="EMBL/GenBank/DDBJ databases">
        <authorList>
            <person name="Varghese N."/>
            <person name="Submissions S."/>
        </authorList>
    </citation>
    <scope>NUCLEOTIDE SEQUENCE [LARGE SCALE GENOMIC DNA]</scope>
    <source>
        <strain evidence="6">DSM 23126</strain>
    </source>
</reference>
<feature type="compositionally biased region" description="Low complexity" evidence="3">
    <location>
        <begin position="30"/>
        <end position="41"/>
    </location>
</feature>
<dbReference type="Gene3D" id="3.40.190.150">
    <property type="entry name" value="Bordetella uptake gene, domain 1"/>
    <property type="match status" value="1"/>
</dbReference>
<dbReference type="OrthoDB" id="2807033at2"/>
<keyword evidence="6" id="KW-1185">Reference proteome</keyword>
<dbReference type="PANTHER" id="PTHR42928:SF5">
    <property type="entry name" value="BLR1237 PROTEIN"/>
    <property type="match status" value="1"/>
</dbReference>
<evidence type="ECO:0000313" key="5">
    <source>
        <dbReference type="EMBL" id="SDW10684.1"/>
    </source>
</evidence>
<proteinExistence type="inferred from homology"/>
<accession>A0A1H2QVK7</accession>
<dbReference type="EMBL" id="FNNC01000001">
    <property type="protein sequence ID" value="SDW10684.1"/>
    <property type="molecule type" value="Genomic_DNA"/>
</dbReference>
<keyword evidence="2" id="KW-0175">Coiled coil</keyword>
<protein>
    <submittedName>
        <fullName evidence="5">Tripartite-type tricarboxylate transporter, receptor component TctC</fullName>
    </submittedName>
</protein>
<feature type="coiled-coil region" evidence="2">
    <location>
        <begin position="298"/>
        <end position="347"/>
    </location>
</feature>
<dbReference type="InterPro" id="IPR005064">
    <property type="entry name" value="BUG"/>
</dbReference>
<dbReference type="STRING" id="1122204.SAMN05421781_0467"/>
<dbReference type="PROSITE" id="PS51257">
    <property type="entry name" value="PROKAR_LIPOPROTEIN"/>
    <property type="match status" value="1"/>
</dbReference>
<feature type="chain" id="PRO_5011679071" evidence="4">
    <location>
        <begin position="19"/>
        <end position="356"/>
    </location>
</feature>
<name>A0A1H2QVK7_9BACI</name>
<evidence type="ECO:0000313" key="6">
    <source>
        <dbReference type="Proteomes" id="UP000199488"/>
    </source>
</evidence>
<dbReference type="PANTHER" id="PTHR42928">
    <property type="entry name" value="TRICARBOXYLATE-BINDING PROTEIN"/>
    <property type="match status" value="1"/>
</dbReference>
<evidence type="ECO:0000256" key="3">
    <source>
        <dbReference type="SAM" id="MobiDB-lite"/>
    </source>
</evidence>
<dbReference type="Pfam" id="PF03401">
    <property type="entry name" value="TctC"/>
    <property type="match status" value="1"/>
</dbReference>
<dbReference type="RefSeq" id="WP_091610626.1">
    <property type="nucleotide sequence ID" value="NZ_FNNC01000001.1"/>
</dbReference>
<dbReference type="InterPro" id="IPR042100">
    <property type="entry name" value="Bug_dom1"/>
</dbReference>
<dbReference type="Proteomes" id="UP000199488">
    <property type="component" value="Unassembled WGS sequence"/>
</dbReference>
<keyword evidence="4" id="KW-0732">Signal</keyword>
<keyword evidence="5" id="KW-0675">Receptor</keyword>